<feature type="compositionally biased region" description="Basic and acidic residues" evidence="1">
    <location>
        <begin position="146"/>
        <end position="155"/>
    </location>
</feature>
<sequence length="188" mass="20492">MVQGQRARAESPRPLTGTATESETPSASSPPLCERLILGRGRERRNSNEGVLAGGLRNRPAFRPARFCGSTALCSTREQSKTRFHAATSAFLKRRRRPGRATAARMQGRAFPGRLTAHTAEEEERPPKLITESGAPCATTGNGQRSPRERSKEEPTNWAVKGARHPPRLPWAALRGRSRGRCTTGIGS</sequence>
<evidence type="ECO:0000313" key="2">
    <source>
        <dbReference type="EMBL" id="KAH8041176.1"/>
    </source>
</evidence>
<protein>
    <submittedName>
        <fullName evidence="2">Uncharacterized protein</fullName>
    </submittedName>
</protein>
<comment type="caution">
    <text evidence="2">The sequence shown here is derived from an EMBL/GenBank/DDBJ whole genome shotgun (WGS) entry which is preliminary data.</text>
</comment>
<dbReference type="EMBL" id="JABSTU010000001">
    <property type="protein sequence ID" value="KAH8041176.1"/>
    <property type="molecule type" value="Genomic_DNA"/>
</dbReference>
<name>A0A9J6F4Z9_RHIMP</name>
<evidence type="ECO:0000256" key="1">
    <source>
        <dbReference type="SAM" id="MobiDB-lite"/>
    </source>
</evidence>
<proteinExistence type="predicted"/>
<feature type="compositionally biased region" description="Low complexity" evidence="1">
    <location>
        <begin position="18"/>
        <end position="39"/>
    </location>
</feature>
<accession>A0A9J6F4Z9</accession>
<evidence type="ECO:0000313" key="3">
    <source>
        <dbReference type="Proteomes" id="UP000821866"/>
    </source>
</evidence>
<reference evidence="2" key="1">
    <citation type="journal article" date="2020" name="Cell">
        <title>Large-Scale Comparative Analyses of Tick Genomes Elucidate Their Genetic Diversity and Vector Capacities.</title>
        <authorList>
            <consortium name="Tick Genome and Microbiome Consortium (TIGMIC)"/>
            <person name="Jia N."/>
            <person name="Wang J."/>
            <person name="Shi W."/>
            <person name="Du L."/>
            <person name="Sun Y."/>
            <person name="Zhan W."/>
            <person name="Jiang J.F."/>
            <person name="Wang Q."/>
            <person name="Zhang B."/>
            <person name="Ji P."/>
            <person name="Bell-Sakyi L."/>
            <person name="Cui X.M."/>
            <person name="Yuan T.T."/>
            <person name="Jiang B.G."/>
            <person name="Yang W.F."/>
            <person name="Lam T.T."/>
            <person name="Chang Q.C."/>
            <person name="Ding S.J."/>
            <person name="Wang X.J."/>
            <person name="Zhu J.G."/>
            <person name="Ruan X.D."/>
            <person name="Zhao L."/>
            <person name="Wei J.T."/>
            <person name="Ye R.Z."/>
            <person name="Que T.C."/>
            <person name="Du C.H."/>
            <person name="Zhou Y.H."/>
            <person name="Cheng J.X."/>
            <person name="Dai P.F."/>
            <person name="Guo W.B."/>
            <person name="Han X.H."/>
            <person name="Huang E.J."/>
            <person name="Li L.F."/>
            <person name="Wei W."/>
            <person name="Gao Y.C."/>
            <person name="Liu J.Z."/>
            <person name="Shao H.Z."/>
            <person name="Wang X."/>
            <person name="Wang C.C."/>
            <person name="Yang T.C."/>
            <person name="Huo Q.B."/>
            <person name="Li W."/>
            <person name="Chen H.Y."/>
            <person name="Chen S.E."/>
            <person name="Zhou L.G."/>
            <person name="Ni X.B."/>
            <person name="Tian J.H."/>
            <person name="Sheng Y."/>
            <person name="Liu T."/>
            <person name="Pan Y.S."/>
            <person name="Xia L.Y."/>
            <person name="Li J."/>
            <person name="Zhao F."/>
            <person name="Cao W.C."/>
        </authorList>
    </citation>
    <scope>NUCLEOTIDE SEQUENCE</scope>
    <source>
        <strain evidence="2">Rmic-2018</strain>
    </source>
</reference>
<dbReference type="Proteomes" id="UP000821866">
    <property type="component" value="Chromosome 1"/>
</dbReference>
<dbReference type="AlphaFoldDB" id="A0A9J6F4Z9"/>
<feature type="region of interest" description="Disordered" evidence="1">
    <location>
        <begin position="114"/>
        <end position="188"/>
    </location>
</feature>
<organism evidence="2 3">
    <name type="scientific">Rhipicephalus microplus</name>
    <name type="common">Cattle tick</name>
    <name type="synonym">Boophilus microplus</name>
    <dbReference type="NCBI Taxonomy" id="6941"/>
    <lineage>
        <taxon>Eukaryota</taxon>
        <taxon>Metazoa</taxon>
        <taxon>Ecdysozoa</taxon>
        <taxon>Arthropoda</taxon>
        <taxon>Chelicerata</taxon>
        <taxon>Arachnida</taxon>
        <taxon>Acari</taxon>
        <taxon>Parasitiformes</taxon>
        <taxon>Ixodida</taxon>
        <taxon>Ixodoidea</taxon>
        <taxon>Ixodidae</taxon>
        <taxon>Rhipicephalinae</taxon>
        <taxon>Rhipicephalus</taxon>
        <taxon>Boophilus</taxon>
    </lineage>
</organism>
<gene>
    <name evidence="2" type="ORF">HPB51_013836</name>
</gene>
<feature type="region of interest" description="Disordered" evidence="1">
    <location>
        <begin position="1"/>
        <end position="62"/>
    </location>
</feature>
<reference evidence="2" key="2">
    <citation type="submission" date="2021-09" db="EMBL/GenBank/DDBJ databases">
        <authorList>
            <person name="Jia N."/>
            <person name="Wang J."/>
            <person name="Shi W."/>
            <person name="Du L."/>
            <person name="Sun Y."/>
            <person name="Zhan W."/>
            <person name="Jiang J."/>
            <person name="Wang Q."/>
            <person name="Zhang B."/>
            <person name="Ji P."/>
            <person name="Sakyi L.B."/>
            <person name="Cui X."/>
            <person name="Yuan T."/>
            <person name="Jiang B."/>
            <person name="Yang W."/>
            <person name="Lam T.T.-Y."/>
            <person name="Chang Q."/>
            <person name="Ding S."/>
            <person name="Wang X."/>
            <person name="Zhu J."/>
            <person name="Ruan X."/>
            <person name="Zhao L."/>
            <person name="Wei J."/>
            <person name="Que T."/>
            <person name="Du C."/>
            <person name="Cheng J."/>
            <person name="Dai P."/>
            <person name="Han X."/>
            <person name="Huang E."/>
            <person name="Gao Y."/>
            <person name="Liu J."/>
            <person name="Shao H."/>
            <person name="Ye R."/>
            <person name="Li L."/>
            <person name="Wei W."/>
            <person name="Wang X."/>
            <person name="Wang C."/>
            <person name="Huo Q."/>
            <person name="Li W."/>
            <person name="Guo W."/>
            <person name="Chen H."/>
            <person name="Chen S."/>
            <person name="Zhou L."/>
            <person name="Zhou L."/>
            <person name="Ni X."/>
            <person name="Tian J."/>
            <person name="Zhou Y."/>
            <person name="Sheng Y."/>
            <person name="Liu T."/>
            <person name="Pan Y."/>
            <person name="Xia L."/>
            <person name="Li J."/>
            <person name="Zhao F."/>
            <person name="Cao W."/>
        </authorList>
    </citation>
    <scope>NUCLEOTIDE SEQUENCE</scope>
    <source>
        <strain evidence="2">Rmic-2018</strain>
        <tissue evidence="2">Larvae</tissue>
    </source>
</reference>
<keyword evidence="3" id="KW-1185">Reference proteome</keyword>